<gene>
    <name evidence="9" type="primary">panD</name>
    <name evidence="10" type="ORF">RRSL_00731</name>
</gene>
<evidence type="ECO:0000256" key="2">
    <source>
        <dbReference type="ARBA" id="ARBA00022655"/>
    </source>
</evidence>
<comment type="subcellular location">
    <subcellularLocation>
        <location evidence="9">Cytoplasm</location>
    </subcellularLocation>
</comment>
<comment type="similarity">
    <text evidence="9">Belongs to the PanD family.</text>
</comment>
<evidence type="ECO:0000256" key="3">
    <source>
        <dbReference type="ARBA" id="ARBA00022793"/>
    </source>
</evidence>
<evidence type="ECO:0000256" key="4">
    <source>
        <dbReference type="ARBA" id="ARBA00022813"/>
    </source>
</evidence>
<dbReference type="SUPFAM" id="SSF50692">
    <property type="entry name" value="ADC-like"/>
    <property type="match status" value="1"/>
</dbReference>
<keyword evidence="4 9" id="KW-0068">Autocatalytic cleavage</keyword>
<keyword evidence="5 9" id="KW-0865">Zymogen</keyword>
<sequence length="179" mass="20036">MAPSPSTAKTTSWPPACCARPANWCVLPPPRAPPNNPGDRGGHKPCRAWRFHFCFKERFMQRNMLRAKLHRATVTQADLDYEGSCGIDEDLLDAADMREYEKIELYNVNNGERFSTYIIKGKRGSGEISLNGAAARRAHVGDKLIICTYAPMTEEEIAGYKPKIVLLGDNNRIKEIKAV</sequence>
<feature type="binding site" evidence="9">
    <location>
        <begin position="132"/>
        <end position="134"/>
    </location>
    <ligand>
        <name>substrate</name>
    </ligand>
</feature>
<dbReference type="InterPro" id="IPR009010">
    <property type="entry name" value="Asp_de-COase-like_dom_sf"/>
</dbReference>
<dbReference type="EC" id="4.1.1.11" evidence="9"/>
<feature type="chain" id="PRO_5044031086" description="Aspartate 1-decarboxylase alpha chain" evidence="9">
    <location>
        <begin position="84"/>
        <end position="179"/>
    </location>
</feature>
<keyword evidence="3 9" id="KW-0210">Decarboxylase</keyword>
<evidence type="ECO:0000256" key="6">
    <source>
        <dbReference type="ARBA" id="ARBA00023239"/>
    </source>
</evidence>
<comment type="function">
    <text evidence="9">Catalyzes the pyruvoyl-dependent decarboxylation of aspartate to produce beta-alanine.</text>
</comment>
<feature type="modified residue" description="Pyruvic acid (Ser)" evidence="9">
    <location>
        <position position="84"/>
    </location>
</feature>
<feature type="binding site" evidence="9">
    <location>
        <position position="116"/>
    </location>
    <ligand>
        <name>substrate</name>
    </ligand>
</feature>
<dbReference type="GO" id="GO:0006523">
    <property type="term" value="P:alanine biosynthetic process"/>
    <property type="evidence" value="ECO:0007669"/>
    <property type="project" value="InterPro"/>
</dbReference>
<dbReference type="Gene3D" id="2.40.40.20">
    <property type="match status" value="1"/>
</dbReference>
<comment type="PTM">
    <text evidence="9">Is synthesized initially as an inactive proenzyme, which is activated by self-cleavage at a specific serine bond to produce a beta-subunit with a hydroxyl group at its C-terminus and an alpha-subunit with a pyruvoyl group at its N-terminus.</text>
</comment>
<dbReference type="InterPro" id="IPR003190">
    <property type="entry name" value="Asp_decarbox"/>
</dbReference>
<dbReference type="GO" id="GO:0005829">
    <property type="term" value="C:cytosol"/>
    <property type="evidence" value="ECO:0007669"/>
    <property type="project" value="TreeGrafter"/>
</dbReference>
<feature type="active site" description="Proton donor" evidence="9">
    <location>
        <position position="117"/>
    </location>
</feature>
<dbReference type="GO" id="GO:0004068">
    <property type="term" value="F:aspartate 1-decarboxylase activity"/>
    <property type="evidence" value="ECO:0007669"/>
    <property type="project" value="UniProtKB-UniRule"/>
</dbReference>
<comment type="pathway">
    <text evidence="9">Cofactor biosynthesis; (R)-pantothenate biosynthesis; beta-alanine from L-aspartate: step 1/1.</text>
</comment>
<proteinExistence type="inferred from homology"/>
<feature type="active site" description="Schiff-base intermediate with substrate; via pyruvic acid" evidence="9">
    <location>
        <position position="84"/>
    </location>
</feature>
<keyword evidence="1 9" id="KW-0963">Cytoplasm</keyword>
<keyword evidence="2 9" id="KW-0566">Pantothenate biosynthesis</keyword>
<comment type="caution">
    <text evidence="10">The sequence shown here is derived from an EMBL/GenBank/DDBJ whole genome shotgun (WGS) entry which is preliminary data.</text>
</comment>
<comment type="subunit">
    <text evidence="9">Heterooctamer of four alpha and four beta subunits.</text>
</comment>
<evidence type="ECO:0000256" key="9">
    <source>
        <dbReference type="HAMAP-Rule" id="MF_00446"/>
    </source>
</evidence>
<dbReference type="GO" id="GO:0015940">
    <property type="term" value="P:pantothenate biosynthetic process"/>
    <property type="evidence" value="ECO:0007669"/>
    <property type="project" value="UniProtKB-UniRule"/>
</dbReference>
<evidence type="ECO:0000256" key="1">
    <source>
        <dbReference type="ARBA" id="ARBA00022490"/>
    </source>
</evidence>
<keyword evidence="8 9" id="KW-0670">Pyruvate</keyword>
<organism evidence="10 11">
    <name type="scientific">Ralstonia solanacearum (strain UW551)</name>
    <dbReference type="NCBI Taxonomy" id="342110"/>
    <lineage>
        <taxon>Bacteria</taxon>
        <taxon>Pseudomonadati</taxon>
        <taxon>Pseudomonadota</taxon>
        <taxon>Betaproteobacteria</taxon>
        <taxon>Burkholderiales</taxon>
        <taxon>Burkholderiaceae</taxon>
        <taxon>Ralstonia</taxon>
        <taxon>Ralstonia solanacearum species complex</taxon>
    </lineage>
</organism>
<dbReference type="HAMAP" id="MF_00446">
    <property type="entry name" value="PanD"/>
    <property type="match status" value="1"/>
</dbReference>
<dbReference type="Pfam" id="PF02261">
    <property type="entry name" value="Asp_decarbox"/>
    <property type="match status" value="1"/>
</dbReference>
<dbReference type="NCBIfam" id="TIGR00223">
    <property type="entry name" value="panD"/>
    <property type="match status" value="1"/>
</dbReference>
<dbReference type="Proteomes" id="UP000005933">
    <property type="component" value="Unassembled WGS sequence"/>
</dbReference>
<evidence type="ECO:0000256" key="7">
    <source>
        <dbReference type="ARBA" id="ARBA00023270"/>
    </source>
</evidence>
<feature type="chain" id="PRO_5044031087" description="Aspartate 1-decarboxylase beta chain" evidence="9">
    <location>
        <begin position="1"/>
        <end position="83"/>
    </location>
</feature>
<dbReference type="EMBL" id="AAKL01000011">
    <property type="protein sequence ID" value="EAP73652.1"/>
    <property type="molecule type" value="Genomic_DNA"/>
</dbReference>
<dbReference type="CDD" id="cd06919">
    <property type="entry name" value="Asp_decarbox"/>
    <property type="match status" value="1"/>
</dbReference>
<keyword evidence="7 9" id="KW-0704">Schiff base</keyword>
<dbReference type="AlphaFoldDB" id="A0AB33VFQ7"/>
<accession>A0AB33VFQ7</accession>
<evidence type="ECO:0000256" key="5">
    <source>
        <dbReference type="ARBA" id="ARBA00023145"/>
    </source>
</evidence>
<comment type="cofactor">
    <cofactor evidence="9">
        <name>pyruvate</name>
        <dbReference type="ChEBI" id="CHEBI:15361"/>
    </cofactor>
    <text evidence="9">Binds 1 pyruvoyl group covalently per subunit.</text>
</comment>
<comment type="catalytic activity">
    <reaction evidence="9">
        <text>L-aspartate + H(+) = beta-alanine + CO2</text>
        <dbReference type="Rhea" id="RHEA:19497"/>
        <dbReference type="ChEBI" id="CHEBI:15378"/>
        <dbReference type="ChEBI" id="CHEBI:16526"/>
        <dbReference type="ChEBI" id="CHEBI:29991"/>
        <dbReference type="ChEBI" id="CHEBI:57966"/>
        <dbReference type="EC" id="4.1.1.11"/>
    </reaction>
</comment>
<dbReference type="PANTHER" id="PTHR21012">
    <property type="entry name" value="ASPARTATE 1-DECARBOXYLASE"/>
    <property type="match status" value="1"/>
</dbReference>
<protein>
    <recommendedName>
        <fullName evidence="9">Aspartate 1-decarboxylase</fullName>
        <ecNumber evidence="9">4.1.1.11</ecNumber>
    </recommendedName>
    <alternativeName>
        <fullName evidence="9">Aspartate alpha-decarboxylase</fullName>
    </alternativeName>
    <component>
        <recommendedName>
            <fullName evidence="9">Aspartate 1-decarboxylase beta chain</fullName>
        </recommendedName>
    </component>
    <component>
        <recommendedName>
            <fullName evidence="9">Aspartate 1-decarboxylase alpha chain</fullName>
        </recommendedName>
    </component>
</protein>
<evidence type="ECO:0000256" key="8">
    <source>
        <dbReference type="ARBA" id="ARBA00023317"/>
    </source>
</evidence>
<dbReference type="PANTHER" id="PTHR21012:SF0">
    <property type="entry name" value="ASPARTATE 1-DECARBOXYLASE"/>
    <property type="match status" value="1"/>
</dbReference>
<reference evidence="10 11" key="1">
    <citation type="journal article" date="2006" name="Mol. Plant Microbe Interact.">
        <title>Identification of open reading frames unique to a select agent: Ralstonia solanacearum race 3 biovar 2.</title>
        <authorList>
            <person name="Gabriel D.W."/>
            <person name="Allen C."/>
            <person name="Schell M."/>
            <person name="Denny T.P."/>
            <person name="Greenberg J.T."/>
            <person name="Duan Y.P."/>
            <person name="Flores-Cruz Z."/>
            <person name="Huang Q."/>
            <person name="Clifford J.M."/>
            <person name="Presting G."/>
            <person name="Gonzalez E.T."/>
            <person name="Reddy J."/>
            <person name="Elphinstone J."/>
            <person name="Swanson J."/>
            <person name="Yao J."/>
            <person name="Mulholland V."/>
            <person name="Liu L."/>
            <person name="Farmerie W."/>
            <person name="Patnaikuni M."/>
            <person name="Balogh B."/>
            <person name="Norman D."/>
            <person name="Alvarez A."/>
            <person name="Castillo J.A."/>
            <person name="Jones J."/>
            <person name="Saddler G."/>
            <person name="Walunas T."/>
            <person name="Zhukov A."/>
            <person name="Mikhailova N."/>
        </authorList>
    </citation>
    <scope>NUCLEOTIDE SEQUENCE [LARGE SCALE GENOMIC DNA]</scope>
    <source>
        <strain evidence="10 11">UW551</strain>
    </source>
</reference>
<name>A0AB33VFQ7_RALSU</name>
<keyword evidence="6 9" id="KW-0456">Lyase</keyword>
<evidence type="ECO:0000313" key="11">
    <source>
        <dbReference type="Proteomes" id="UP000005933"/>
    </source>
</evidence>
<evidence type="ECO:0000313" key="10">
    <source>
        <dbReference type="EMBL" id="EAP73652.1"/>
    </source>
</evidence>